<dbReference type="EMBL" id="QAPF01000182">
    <property type="protein sequence ID" value="TEA13882.1"/>
    <property type="molecule type" value="Genomic_DNA"/>
</dbReference>
<protein>
    <submittedName>
        <fullName evidence="2">Uncharacterized protein</fullName>
    </submittedName>
</protein>
<dbReference type="AlphaFoldDB" id="A0A4R8T8P9"/>
<evidence type="ECO:0000256" key="1">
    <source>
        <dbReference type="SAM" id="MobiDB-lite"/>
    </source>
</evidence>
<proteinExistence type="predicted"/>
<feature type="region of interest" description="Disordered" evidence="1">
    <location>
        <begin position="213"/>
        <end position="240"/>
    </location>
</feature>
<keyword evidence="3" id="KW-1185">Reference proteome</keyword>
<reference evidence="2 3" key="1">
    <citation type="submission" date="2018-11" db="EMBL/GenBank/DDBJ databases">
        <title>Genome sequence and assembly of Colletotrichum sidae.</title>
        <authorList>
            <person name="Gan P."/>
            <person name="Shirasu K."/>
        </authorList>
    </citation>
    <scope>NUCLEOTIDE SEQUENCE [LARGE SCALE GENOMIC DNA]</scope>
    <source>
        <strain evidence="2 3">CBS 518.97</strain>
    </source>
</reference>
<dbReference type="Proteomes" id="UP000295604">
    <property type="component" value="Unassembled WGS sequence"/>
</dbReference>
<sequence>MADNNSKDPSYSRDELVSELTSYYEFLTEIYLPPEVVRYPPEGGWEHITPEFVEAFHLGKNETVADLMKHIPYIRRDKEDNQEPWMVYERSTPVDFAGEVVLSLPTKYADEWLFELPKEVYPHPLPPHVFVYSTIPDGRYGHYILFDTERGTVVLLDPTCDTKPTRLSDRNAPDEEEWRRSATYTAREFFAMAKDMFRRFQMVASDRKNVDIVPADKTDSPEARIYQEEGRQRDGQVNYE</sequence>
<feature type="compositionally biased region" description="Basic and acidic residues" evidence="1">
    <location>
        <begin position="213"/>
        <end position="234"/>
    </location>
</feature>
<name>A0A4R8T8P9_9PEZI</name>
<organism evidence="2 3">
    <name type="scientific">Colletotrichum sidae</name>
    <dbReference type="NCBI Taxonomy" id="1347389"/>
    <lineage>
        <taxon>Eukaryota</taxon>
        <taxon>Fungi</taxon>
        <taxon>Dikarya</taxon>
        <taxon>Ascomycota</taxon>
        <taxon>Pezizomycotina</taxon>
        <taxon>Sordariomycetes</taxon>
        <taxon>Hypocreomycetidae</taxon>
        <taxon>Glomerellales</taxon>
        <taxon>Glomerellaceae</taxon>
        <taxon>Colletotrichum</taxon>
        <taxon>Colletotrichum orbiculare species complex</taxon>
    </lineage>
</organism>
<gene>
    <name evidence="2" type="ORF">C8034_v003845</name>
</gene>
<accession>A0A4R8T8P9</accession>
<evidence type="ECO:0000313" key="3">
    <source>
        <dbReference type="Proteomes" id="UP000295604"/>
    </source>
</evidence>
<evidence type="ECO:0000313" key="2">
    <source>
        <dbReference type="EMBL" id="TEA13882.1"/>
    </source>
</evidence>
<comment type="caution">
    <text evidence="2">The sequence shown here is derived from an EMBL/GenBank/DDBJ whole genome shotgun (WGS) entry which is preliminary data.</text>
</comment>